<name>A0ABZ0SKP0_9MICO</name>
<dbReference type="InterPro" id="IPR027417">
    <property type="entry name" value="P-loop_NTPase"/>
</dbReference>
<dbReference type="GO" id="GO:0016301">
    <property type="term" value="F:kinase activity"/>
    <property type="evidence" value="ECO:0007669"/>
    <property type="project" value="UniProtKB-KW"/>
</dbReference>
<dbReference type="NCBIfam" id="NF006743">
    <property type="entry name" value="PRK09270.1-2"/>
    <property type="match status" value="1"/>
</dbReference>
<dbReference type="Proteomes" id="UP001323798">
    <property type="component" value="Chromosome"/>
</dbReference>
<dbReference type="RefSeq" id="WP_320942185.1">
    <property type="nucleotide sequence ID" value="NZ_BAABEU010000001.1"/>
</dbReference>
<organism evidence="1 2">
    <name type="scientific">Microbacterium rhizosphaerae</name>
    <dbReference type="NCBI Taxonomy" id="1678237"/>
    <lineage>
        <taxon>Bacteria</taxon>
        <taxon>Bacillati</taxon>
        <taxon>Actinomycetota</taxon>
        <taxon>Actinomycetes</taxon>
        <taxon>Micrococcales</taxon>
        <taxon>Microbacteriaceae</taxon>
        <taxon>Microbacterium</taxon>
    </lineage>
</organism>
<gene>
    <name evidence="1" type="ORF">SM116_17180</name>
</gene>
<keyword evidence="2" id="KW-1185">Reference proteome</keyword>
<protein>
    <submittedName>
        <fullName evidence="1">Nucleoside/nucleotide kinase family protein</fullName>
    </submittedName>
</protein>
<keyword evidence="1" id="KW-0418">Kinase</keyword>
<keyword evidence="1" id="KW-0808">Transferase</keyword>
<evidence type="ECO:0000313" key="2">
    <source>
        <dbReference type="Proteomes" id="UP001323798"/>
    </source>
</evidence>
<evidence type="ECO:0000313" key="1">
    <source>
        <dbReference type="EMBL" id="WPR89469.1"/>
    </source>
</evidence>
<dbReference type="EMBL" id="CP139368">
    <property type="protein sequence ID" value="WPR89469.1"/>
    <property type="molecule type" value="Genomic_DNA"/>
</dbReference>
<accession>A0ABZ0SKP0</accession>
<dbReference type="Gene3D" id="3.40.50.300">
    <property type="entry name" value="P-loop containing nucleotide triphosphate hydrolases"/>
    <property type="match status" value="1"/>
</dbReference>
<reference evidence="1 2" key="1">
    <citation type="submission" date="2023-11" db="EMBL/GenBank/DDBJ databases">
        <title>Genome sequence of Microbacterium rhizosphaerae KACC 19337.</title>
        <authorList>
            <person name="Choi H."/>
            <person name="Kim S."/>
            <person name="Kim Y."/>
            <person name="Kwon S.-W."/>
            <person name="Heo J."/>
        </authorList>
    </citation>
    <scope>NUCLEOTIDE SEQUENCE [LARGE SCALE GENOMIC DNA]</scope>
    <source>
        <strain evidence="1 2">KACC 19337</strain>
    </source>
</reference>
<sequence>MPSLDTAIADRAAALAARADRVILGIVGEPGAGKSTLALDVMDALRARGIPVAWLPMDGFHLGDRTLAELGLLERKGAIETFDGWGYLAALRRALAEPSHPVYVPGFERTLEQPIAADRVIPPGRALIVTEGNYLLDDTAPWSLVRDVAAEIWYADVPSDVRRSRLVERHVAFGKARADAEDWVASVDEPNARRIRARRAFADLVISVDGEEATPSA</sequence>
<dbReference type="PANTHER" id="PTHR10285">
    <property type="entry name" value="URIDINE KINASE"/>
    <property type="match status" value="1"/>
</dbReference>
<dbReference type="SUPFAM" id="SSF52540">
    <property type="entry name" value="P-loop containing nucleoside triphosphate hydrolases"/>
    <property type="match status" value="1"/>
</dbReference>
<proteinExistence type="predicted"/>